<accession>A0A4U9RI24</accession>
<dbReference type="Proteomes" id="UP000308489">
    <property type="component" value="Chromosome 1"/>
</dbReference>
<keyword evidence="2" id="KW-1185">Reference proteome</keyword>
<dbReference type="EMBL" id="LR590481">
    <property type="protein sequence ID" value="VTQ88460.1"/>
    <property type="molecule type" value="Genomic_DNA"/>
</dbReference>
<sequence length="57" mass="6784">MESAWLINFKNGYKVILSESTYKRYEKETPKEDVSSEHHWFSMDKCISKNPEIDVVD</sequence>
<evidence type="ECO:0000313" key="2">
    <source>
        <dbReference type="Proteomes" id="UP000308489"/>
    </source>
</evidence>
<dbReference type="KEGG" id="hhw:NCTC503_01244"/>
<organism evidence="1 2">
    <name type="scientific">Hathewaya histolytica</name>
    <name type="common">Clostridium histolyticum</name>
    <dbReference type="NCBI Taxonomy" id="1498"/>
    <lineage>
        <taxon>Bacteria</taxon>
        <taxon>Bacillati</taxon>
        <taxon>Bacillota</taxon>
        <taxon>Clostridia</taxon>
        <taxon>Eubacteriales</taxon>
        <taxon>Clostridiaceae</taxon>
        <taxon>Hathewaya</taxon>
    </lineage>
</organism>
<dbReference type="AlphaFoldDB" id="A0A4U9RI24"/>
<proteinExistence type="predicted"/>
<name>A0A4U9RI24_HATHI</name>
<evidence type="ECO:0008006" key="3">
    <source>
        <dbReference type="Google" id="ProtNLM"/>
    </source>
</evidence>
<evidence type="ECO:0000313" key="1">
    <source>
        <dbReference type="EMBL" id="VTQ88460.1"/>
    </source>
</evidence>
<protein>
    <recommendedName>
        <fullName evidence="3">Phage protein</fullName>
    </recommendedName>
</protein>
<dbReference type="RefSeq" id="WP_171011988.1">
    <property type="nucleotide sequence ID" value="NZ_CBCRUQ010000020.1"/>
</dbReference>
<gene>
    <name evidence="1" type="ORF">NCTC503_01244</name>
</gene>
<reference evidence="1 2" key="1">
    <citation type="submission" date="2019-05" db="EMBL/GenBank/DDBJ databases">
        <authorList>
            <consortium name="Pathogen Informatics"/>
        </authorList>
    </citation>
    <scope>NUCLEOTIDE SEQUENCE [LARGE SCALE GENOMIC DNA]</scope>
    <source>
        <strain evidence="1 2">NCTC503</strain>
    </source>
</reference>